<organism evidence="1 2">
    <name type="scientific">Nephila pilipes</name>
    <name type="common">Giant wood spider</name>
    <name type="synonym">Nephila maculata</name>
    <dbReference type="NCBI Taxonomy" id="299642"/>
    <lineage>
        <taxon>Eukaryota</taxon>
        <taxon>Metazoa</taxon>
        <taxon>Ecdysozoa</taxon>
        <taxon>Arthropoda</taxon>
        <taxon>Chelicerata</taxon>
        <taxon>Arachnida</taxon>
        <taxon>Araneae</taxon>
        <taxon>Araneomorphae</taxon>
        <taxon>Entelegynae</taxon>
        <taxon>Araneoidea</taxon>
        <taxon>Nephilidae</taxon>
        <taxon>Nephila</taxon>
    </lineage>
</organism>
<protein>
    <submittedName>
        <fullName evidence="1">Uncharacterized protein</fullName>
    </submittedName>
</protein>
<evidence type="ECO:0000313" key="2">
    <source>
        <dbReference type="Proteomes" id="UP000887013"/>
    </source>
</evidence>
<sequence>MTLLELRFRIDSQPAPGRYGHNEGQLNFTPSTLTNDLFDQREWRILAGDFTHRYSSKSTGLKEFHSSNWCFYKDRGNKRSEMDCGGAKYLIYIFLKAT</sequence>
<accession>A0A8X6Q5I1</accession>
<dbReference type="Proteomes" id="UP000887013">
    <property type="component" value="Unassembled WGS sequence"/>
</dbReference>
<reference evidence="1" key="1">
    <citation type="submission" date="2020-08" db="EMBL/GenBank/DDBJ databases">
        <title>Multicomponent nature underlies the extraordinary mechanical properties of spider dragline silk.</title>
        <authorList>
            <person name="Kono N."/>
            <person name="Nakamura H."/>
            <person name="Mori M."/>
            <person name="Yoshida Y."/>
            <person name="Ohtoshi R."/>
            <person name="Malay A.D."/>
            <person name="Moran D.A.P."/>
            <person name="Tomita M."/>
            <person name="Numata K."/>
            <person name="Arakawa K."/>
        </authorList>
    </citation>
    <scope>NUCLEOTIDE SEQUENCE</scope>
</reference>
<comment type="caution">
    <text evidence="1">The sequence shown here is derived from an EMBL/GenBank/DDBJ whole genome shotgun (WGS) entry which is preliminary data.</text>
</comment>
<dbReference type="AlphaFoldDB" id="A0A8X6Q5I1"/>
<keyword evidence="2" id="KW-1185">Reference proteome</keyword>
<evidence type="ECO:0000313" key="1">
    <source>
        <dbReference type="EMBL" id="GFU03522.1"/>
    </source>
</evidence>
<proteinExistence type="predicted"/>
<gene>
    <name evidence="1" type="ORF">NPIL_437271</name>
</gene>
<name>A0A8X6Q5I1_NEPPI</name>
<dbReference type="EMBL" id="BMAW01027715">
    <property type="protein sequence ID" value="GFU03522.1"/>
    <property type="molecule type" value="Genomic_DNA"/>
</dbReference>